<gene>
    <name evidence="4" type="ORF">SARC_12146</name>
</gene>
<dbReference type="InterPro" id="IPR002110">
    <property type="entry name" value="Ankyrin_rpt"/>
</dbReference>
<reference evidence="4 5" key="1">
    <citation type="submission" date="2011-02" db="EMBL/GenBank/DDBJ databases">
        <title>The Genome Sequence of Sphaeroforma arctica JP610.</title>
        <authorList>
            <consortium name="The Broad Institute Genome Sequencing Platform"/>
            <person name="Russ C."/>
            <person name="Cuomo C."/>
            <person name="Young S.K."/>
            <person name="Zeng Q."/>
            <person name="Gargeya S."/>
            <person name="Alvarado L."/>
            <person name="Berlin A."/>
            <person name="Chapman S.B."/>
            <person name="Chen Z."/>
            <person name="Freedman E."/>
            <person name="Gellesch M."/>
            <person name="Goldberg J."/>
            <person name="Griggs A."/>
            <person name="Gujja S."/>
            <person name="Heilman E."/>
            <person name="Heiman D."/>
            <person name="Howarth C."/>
            <person name="Mehta T."/>
            <person name="Neiman D."/>
            <person name="Pearson M."/>
            <person name="Roberts A."/>
            <person name="Saif S."/>
            <person name="Shea T."/>
            <person name="Shenoy N."/>
            <person name="Sisk P."/>
            <person name="Stolte C."/>
            <person name="Sykes S."/>
            <person name="White J."/>
            <person name="Yandava C."/>
            <person name="Burger G."/>
            <person name="Gray M.W."/>
            <person name="Holland P.W.H."/>
            <person name="King N."/>
            <person name="Lang F.B.F."/>
            <person name="Roger A.J."/>
            <person name="Ruiz-Trillo I."/>
            <person name="Haas B."/>
            <person name="Nusbaum C."/>
            <person name="Birren B."/>
        </authorList>
    </citation>
    <scope>NUCLEOTIDE SEQUENCE [LARGE SCALE GENOMIC DNA]</scope>
    <source>
        <strain evidence="4 5">JP610</strain>
    </source>
</reference>
<feature type="region of interest" description="Disordered" evidence="3">
    <location>
        <begin position="84"/>
        <end position="108"/>
    </location>
</feature>
<dbReference type="SMART" id="SM00248">
    <property type="entry name" value="ANK"/>
    <property type="match status" value="5"/>
</dbReference>
<dbReference type="PANTHER" id="PTHR24198">
    <property type="entry name" value="ANKYRIN REPEAT AND PROTEIN KINASE DOMAIN-CONTAINING PROTEIN"/>
    <property type="match status" value="1"/>
</dbReference>
<dbReference type="Gene3D" id="1.25.40.20">
    <property type="entry name" value="Ankyrin repeat-containing domain"/>
    <property type="match status" value="2"/>
</dbReference>
<feature type="compositionally biased region" description="Low complexity" evidence="3">
    <location>
        <begin position="92"/>
        <end position="102"/>
    </location>
</feature>
<proteinExistence type="predicted"/>
<keyword evidence="5" id="KW-1185">Reference proteome</keyword>
<accession>A0A0L0FFS5</accession>
<evidence type="ECO:0000256" key="2">
    <source>
        <dbReference type="ARBA" id="ARBA00023043"/>
    </source>
</evidence>
<dbReference type="InterPro" id="IPR036770">
    <property type="entry name" value="Ankyrin_rpt-contain_sf"/>
</dbReference>
<dbReference type="SUPFAM" id="SSF48403">
    <property type="entry name" value="Ankyrin repeat"/>
    <property type="match status" value="2"/>
</dbReference>
<dbReference type="GeneID" id="25912650"/>
<feature type="region of interest" description="Disordered" evidence="3">
    <location>
        <begin position="13"/>
        <end position="43"/>
    </location>
</feature>
<dbReference type="STRING" id="667725.A0A0L0FFS5"/>
<dbReference type="Proteomes" id="UP000054560">
    <property type="component" value="Unassembled WGS sequence"/>
</dbReference>
<keyword evidence="2" id="KW-0040">ANK repeat</keyword>
<dbReference type="AlphaFoldDB" id="A0A0L0FFS5"/>
<dbReference type="OrthoDB" id="5406014at2759"/>
<name>A0A0L0FFS5_9EUKA</name>
<evidence type="ECO:0000313" key="5">
    <source>
        <dbReference type="Proteomes" id="UP000054560"/>
    </source>
</evidence>
<keyword evidence="1" id="KW-0677">Repeat</keyword>
<evidence type="ECO:0000256" key="1">
    <source>
        <dbReference type="ARBA" id="ARBA00022737"/>
    </source>
</evidence>
<evidence type="ECO:0000256" key="3">
    <source>
        <dbReference type="SAM" id="MobiDB-lite"/>
    </source>
</evidence>
<dbReference type="PANTHER" id="PTHR24198:SF165">
    <property type="entry name" value="ANKYRIN REPEAT-CONTAINING PROTEIN-RELATED"/>
    <property type="match status" value="1"/>
</dbReference>
<dbReference type="Pfam" id="PF12796">
    <property type="entry name" value="Ank_2"/>
    <property type="match status" value="2"/>
</dbReference>
<sequence>MFSRLTTYVRRLLSPPSGSRKRRRDRNRGFPYRTPTAPVTATDSDIDRKVDDTITSHEAVNAVATTNLQLPPPIPVFEFEYEPEYDMESDSSSESPTEPDTTANEDTPAPEVLVAKTSGALSSSHSTTRSQTYTVTSNARRALARLAMRELYSSSEVRIVCKTQLTHADMDRLFDTSDARNTVMLLFTAQHNPDVADTIVTQLILRNRFSDISQLRRFPYKSSELLCTLLTVAAARNYLCTVRHILHSPTFQRSPRNSDALVQAAIHGHTAVVHTMCADHRIDPTAFRCLPLIMACRHGNMSVVRILMTHSGVRARLAESDSYVTRALCEAARTGQLPVVRMLLVDPLVNPAACDNAALQNAICGNSVTVVRKLLTDTRVDPSIPVNGAYLGGHTRTRDMTTVLVQACSAGNPNTVRLLLSDPRIDPTVFENRALVVAVMNDNVCIVRMLLGVPEIDPFAHESKVLVAAIAKRSSDVVEILVTDLRIDQTSYDNALELCSGSGLLHCVKLLLANTEYEPTSDTNRSLDMAVYFRHFHVANVLMRDGRLRALGLDVRRKILLRRDGVDW</sequence>
<protein>
    <submittedName>
        <fullName evidence="4">Uncharacterized protein</fullName>
    </submittedName>
</protein>
<dbReference type="EMBL" id="KQ243695">
    <property type="protein sequence ID" value="KNC75331.1"/>
    <property type="molecule type" value="Genomic_DNA"/>
</dbReference>
<evidence type="ECO:0000313" key="4">
    <source>
        <dbReference type="EMBL" id="KNC75331.1"/>
    </source>
</evidence>
<organism evidence="4 5">
    <name type="scientific">Sphaeroforma arctica JP610</name>
    <dbReference type="NCBI Taxonomy" id="667725"/>
    <lineage>
        <taxon>Eukaryota</taxon>
        <taxon>Ichthyosporea</taxon>
        <taxon>Ichthyophonida</taxon>
        <taxon>Sphaeroforma</taxon>
    </lineage>
</organism>
<dbReference type="RefSeq" id="XP_014149233.1">
    <property type="nucleotide sequence ID" value="XM_014293758.1"/>
</dbReference>